<evidence type="ECO:0000313" key="3">
    <source>
        <dbReference type="EMBL" id="MCL9685640.1"/>
    </source>
</evidence>
<dbReference type="SUPFAM" id="SSF46767">
    <property type="entry name" value="Methylated DNA-protein cysteine methyltransferase, C-terminal domain"/>
    <property type="match status" value="1"/>
</dbReference>
<evidence type="ECO:0000313" key="4">
    <source>
        <dbReference type="Proteomes" id="UP001139721"/>
    </source>
</evidence>
<dbReference type="EMBL" id="JAJKBJ010000032">
    <property type="protein sequence ID" value="MCL9685640.1"/>
    <property type="molecule type" value="Genomic_DNA"/>
</dbReference>
<dbReference type="InterPro" id="IPR052520">
    <property type="entry name" value="ATL_DNA_repair"/>
</dbReference>
<dbReference type="CDD" id="cd06445">
    <property type="entry name" value="ATase"/>
    <property type="match status" value="1"/>
</dbReference>
<reference evidence="3" key="1">
    <citation type="submission" date="2021-11" db="EMBL/GenBank/DDBJ databases">
        <title>Legionella maioricencis sp. nov., a new species isolated from hot water samples in Mallorca.</title>
        <authorList>
            <person name="Crespi S."/>
            <person name="Drasar V."/>
            <person name="Salva-Serra F."/>
            <person name="Jaen-Luchoro D."/>
            <person name="Pineiro-Iglesias B."/>
            <person name="Aliaga F."/>
            <person name="Fernandez-Juarez V."/>
            <person name="Coll G."/>
            <person name="Moore E.R.B."/>
            <person name="Bennasar-Figueras A."/>
        </authorList>
    </citation>
    <scope>NUCLEOTIDE SEQUENCE</scope>
    <source>
        <strain evidence="3">HCPI-6</strain>
    </source>
</reference>
<evidence type="ECO:0000259" key="2">
    <source>
        <dbReference type="Pfam" id="PF01035"/>
    </source>
</evidence>
<dbReference type="PANTHER" id="PTHR42942:SF1">
    <property type="entry name" value="ALKYLTRANSFERASE-LIKE PROTEIN 1"/>
    <property type="match status" value="1"/>
</dbReference>
<dbReference type="RefSeq" id="WP_250424518.1">
    <property type="nucleotide sequence ID" value="NZ_JAJKBJ010000032.1"/>
</dbReference>
<dbReference type="InterPro" id="IPR014048">
    <property type="entry name" value="MethylDNA_cys_MeTrfase_DNA-bd"/>
</dbReference>
<dbReference type="AlphaFoldDB" id="A0A9X2ICP2"/>
<dbReference type="GO" id="GO:0006281">
    <property type="term" value="P:DNA repair"/>
    <property type="evidence" value="ECO:0007669"/>
    <property type="project" value="InterPro"/>
</dbReference>
<gene>
    <name evidence="3" type="ORF">LOX96_16185</name>
</gene>
<evidence type="ECO:0000256" key="1">
    <source>
        <dbReference type="ARBA" id="ARBA00022763"/>
    </source>
</evidence>
<dbReference type="Gene3D" id="1.10.10.10">
    <property type="entry name" value="Winged helix-like DNA-binding domain superfamily/Winged helix DNA-binding domain"/>
    <property type="match status" value="1"/>
</dbReference>
<dbReference type="GO" id="GO:0003824">
    <property type="term" value="F:catalytic activity"/>
    <property type="evidence" value="ECO:0007669"/>
    <property type="project" value="InterPro"/>
</dbReference>
<dbReference type="InterPro" id="IPR036388">
    <property type="entry name" value="WH-like_DNA-bd_sf"/>
</dbReference>
<dbReference type="PANTHER" id="PTHR42942">
    <property type="entry name" value="6-O-METHYLGUANINE DNA METHYLTRANSFERASE"/>
    <property type="match status" value="1"/>
</dbReference>
<dbReference type="InterPro" id="IPR036217">
    <property type="entry name" value="MethylDNA_cys_MeTrfase_DNAb"/>
</dbReference>
<accession>A0A9X2ICP2</accession>
<protein>
    <submittedName>
        <fullName evidence="3">MGMT family protein</fullName>
    </submittedName>
</protein>
<name>A0A9X2ICP2_9GAMM</name>
<organism evidence="3 4">
    <name type="scientific">Legionella maioricensis</name>
    <dbReference type="NCBI Taxonomy" id="2896528"/>
    <lineage>
        <taxon>Bacteria</taxon>
        <taxon>Pseudomonadati</taxon>
        <taxon>Pseudomonadota</taxon>
        <taxon>Gammaproteobacteria</taxon>
        <taxon>Legionellales</taxon>
        <taxon>Legionellaceae</taxon>
        <taxon>Legionella</taxon>
    </lineage>
</organism>
<dbReference type="Pfam" id="PF01035">
    <property type="entry name" value="DNA_binding_1"/>
    <property type="match status" value="1"/>
</dbReference>
<keyword evidence="4" id="KW-1185">Reference proteome</keyword>
<dbReference type="Proteomes" id="UP001139721">
    <property type="component" value="Unassembled WGS sequence"/>
</dbReference>
<proteinExistence type="predicted"/>
<comment type="caution">
    <text evidence="3">The sequence shown here is derived from an EMBL/GenBank/DDBJ whole genome shotgun (WGS) entry which is preliminary data.</text>
</comment>
<feature type="domain" description="Methylated-DNA-[protein]-cysteine S-methyltransferase DNA binding" evidence="2">
    <location>
        <begin position="7"/>
        <end position="89"/>
    </location>
</feature>
<sequence length="108" mass="12232">MSDALTEFSNKIMKLIKAIPKGKVATYGLIAELAGSPHGARQVGWFLHSSTKKYNLPWHRVIKSGGKLSFPEQSTAYLRQKELLEKEGIVFLNGRIDLKIYLWVQKCN</sequence>
<keyword evidence="1" id="KW-0227">DNA damage</keyword>